<dbReference type="Gene3D" id="3.40.50.150">
    <property type="entry name" value="Vaccinia Virus protein VP39"/>
    <property type="match status" value="1"/>
</dbReference>
<evidence type="ECO:0000256" key="3">
    <source>
        <dbReference type="ARBA" id="ARBA00022691"/>
    </source>
</evidence>
<comment type="catalytic activity">
    <reaction evidence="4">
        <text>L-glutaminyl-[peptide chain release factor] + S-adenosyl-L-methionine = N(5)-methyl-L-glutaminyl-[peptide chain release factor] + S-adenosyl-L-homocysteine + H(+)</text>
        <dbReference type="Rhea" id="RHEA:42896"/>
        <dbReference type="Rhea" id="RHEA-COMP:10271"/>
        <dbReference type="Rhea" id="RHEA-COMP:10272"/>
        <dbReference type="ChEBI" id="CHEBI:15378"/>
        <dbReference type="ChEBI" id="CHEBI:30011"/>
        <dbReference type="ChEBI" id="CHEBI:57856"/>
        <dbReference type="ChEBI" id="CHEBI:59789"/>
        <dbReference type="ChEBI" id="CHEBI:61891"/>
        <dbReference type="EC" id="2.1.1.297"/>
    </reaction>
</comment>
<feature type="binding site" evidence="4">
    <location>
        <position position="167"/>
    </location>
    <ligand>
        <name>S-adenosyl-L-methionine</name>
        <dbReference type="ChEBI" id="CHEBI:59789"/>
    </ligand>
</feature>
<dbReference type="SUPFAM" id="SSF53335">
    <property type="entry name" value="S-adenosyl-L-methionine-dependent methyltransferases"/>
    <property type="match status" value="1"/>
</dbReference>
<gene>
    <name evidence="4 7" type="primary">prmC</name>
    <name evidence="7" type="ORF">FK220_008195</name>
</gene>
<keyword evidence="1 4" id="KW-0489">Methyltransferase</keyword>
<dbReference type="Pfam" id="PF17827">
    <property type="entry name" value="PrmC_N"/>
    <property type="match status" value="1"/>
</dbReference>
<evidence type="ECO:0000256" key="4">
    <source>
        <dbReference type="HAMAP-Rule" id="MF_02126"/>
    </source>
</evidence>
<evidence type="ECO:0000313" key="8">
    <source>
        <dbReference type="Proteomes" id="UP000707206"/>
    </source>
</evidence>
<sequence length="307" mass="35174">MLLKEIKTIFHKELDSLYPKEEVDGFFYLLTGHYLGVERFMLALRPKLVLTKEEEQPLFEALSELKLNRPVQYIIGQSHFMGLDFHVNENVLIPRPETEELVRWVVEEISPPDFQVQDREKTRSSISDGSRGDHRSGTVILDIGTGSGCIAISLAKQLPEAEVHALDVSEAALEVATQNALRHQADIKLTQADILTLDSLGEKFDIIVSNPPYVRELEKKHMHQNVLEHEPDLALFVSDDNPLVFYKRIVHFALENLKPEGRLYLEINQYLAKETRQLLEDHNFTDIEVRTDLFGNERMVKGHLVAT</sequence>
<dbReference type="InterPro" id="IPR040758">
    <property type="entry name" value="PrmC_N"/>
</dbReference>
<name>A0A967ASU0_9FLAO</name>
<comment type="similarity">
    <text evidence="4">Belongs to the protein N5-glutamine methyltransferase family. PrmC subfamily.</text>
</comment>
<dbReference type="AlphaFoldDB" id="A0A967ASU0"/>
<dbReference type="GO" id="GO:0003676">
    <property type="term" value="F:nucleic acid binding"/>
    <property type="evidence" value="ECO:0007669"/>
    <property type="project" value="InterPro"/>
</dbReference>
<reference evidence="7" key="1">
    <citation type="submission" date="2019-07" db="EMBL/GenBank/DDBJ databases">
        <authorList>
            <person name="De-Chao Zhang Q."/>
        </authorList>
    </citation>
    <scope>NUCLEOTIDE SEQUENCE</scope>
    <source>
        <strain evidence="7">TP-CH-4</strain>
    </source>
</reference>
<dbReference type="NCBIfam" id="TIGR03534">
    <property type="entry name" value="RF_mod_PrmC"/>
    <property type="match status" value="1"/>
</dbReference>
<dbReference type="InterPro" id="IPR004556">
    <property type="entry name" value="HemK-like"/>
</dbReference>
<dbReference type="PROSITE" id="PS00092">
    <property type="entry name" value="N6_MTASE"/>
    <property type="match status" value="1"/>
</dbReference>
<feature type="binding site" evidence="4">
    <location>
        <begin position="144"/>
        <end position="148"/>
    </location>
    <ligand>
        <name>S-adenosyl-L-methionine</name>
        <dbReference type="ChEBI" id="CHEBI:59789"/>
    </ligand>
</feature>
<dbReference type="InterPro" id="IPR050320">
    <property type="entry name" value="N5-glutamine_MTase"/>
</dbReference>
<feature type="binding site" evidence="4">
    <location>
        <begin position="210"/>
        <end position="213"/>
    </location>
    <ligand>
        <name>substrate</name>
    </ligand>
</feature>
<dbReference type="HAMAP" id="MF_02126">
    <property type="entry name" value="RF_methyltr_PrmC"/>
    <property type="match status" value="1"/>
</dbReference>
<dbReference type="CDD" id="cd02440">
    <property type="entry name" value="AdoMet_MTases"/>
    <property type="match status" value="1"/>
</dbReference>
<dbReference type="GO" id="GO:0032259">
    <property type="term" value="P:methylation"/>
    <property type="evidence" value="ECO:0007669"/>
    <property type="project" value="UniProtKB-KW"/>
</dbReference>
<dbReference type="Pfam" id="PF13847">
    <property type="entry name" value="Methyltransf_31"/>
    <property type="match status" value="1"/>
</dbReference>
<comment type="function">
    <text evidence="4">Methylates the class 1 translation termination release factors RF1/PrfA and RF2/PrfB on the glutamine residue of the universally conserved GGQ motif.</text>
</comment>
<evidence type="ECO:0000259" key="6">
    <source>
        <dbReference type="Pfam" id="PF17827"/>
    </source>
</evidence>
<dbReference type="InterPro" id="IPR002052">
    <property type="entry name" value="DNA_methylase_N6_adenine_CS"/>
</dbReference>
<feature type="domain" description="Release factor glutamine methyltransferase N-terminal" evidence="6">
    <location>
        <begin position="28"/>
        <end position="76"/>
    </location>
</feature>
<keyword evidence="3 4" id="KW-0949">S-adenosyl-L-methionine</keyword>
<dbReference type="NCBIfam" id="TIGR00536">
    <property type="entry name" value="hemK_fam"/>
    <property type="match status" value="1"/>
</dbReference>
<dbReference type="PANTHER" id="PTHR18895:SF74">
    <property type="entry name" value="MTRF1L RELEASE FACTOR GLUTAMINE METHYLTRANSFERASE"/>
    <property type="match status" value="1"/>
</dbReference>
<dbReference type="PANTHER" id="PTHR18895">
    <property type="entry name" value="HEMK METHYLTRANSFERASE"/>
    <property type="match status" value="1"/>
</dbReference>
<dbReference type="EC" id="2.1.1.297" evidence="4"/>
<evidence type="ECO:0000259" key="5">
    <source>
        <dbReference type="Pfam" id="PF13847"/>
    </source>
</evidence>
<evidence type="ECO:0000313" key="7">
    <source>
        <dbReference type="EMBL" id="NHF59317.1"/>
    </source>
</evidence>
<dbReference type="InterPro" id="IPR029063">
    <property type="entry name" value="SAM-dependent_MTases_sf"/>
</dbReference>
<dbReference type="GO" id="GO:0102559">
    <property type="term" value="F:peptide chain release factor N(5)-glutamine methyltransferase activity"/>
    <property type="evidence" value="ECO:0007669"/>
    <property type="project" value="UniProtKB-EC"/>
</dbReference>
<dbReference type="Proteomes" id="UP000707206">
    <property type="component" value="Unassembled WGS sequence"/>
</dbReference>
<keyword evidence="8" id="KW-1185">Reference proteome</keyword>
<feature type="binding site" evidence="4">
    <location>
        <position position="210"/>
    </location>
    <ligand>
        <name>S-adenosyl-L-methionine</name>
        <dbReference type="ChEBI" id="CHEBI:59789"/>
    </ligand>
</feature>
<dbReference type="RefSeq" id="WP_152573831.1">
    <property type="nucleotide sequence ID" value="NZ_VIKU02000002.1"/>
</dbReference>
<reference evidence="7" key="2">
    <citation type="submission" date="2020-03" db="EMBL/GenBank/DDBJ databases">
        <title>Flavobacteriaceae bacterium strain TP-CH-4, a member of the family Flavobacteriaceae isolated from a deep-sea seamount.</title>
        <authorList>
            <person name="Zhang D.-C."/>
        </authorList>
    </citation>
    <scope>NUCLEOTIDE SEQUENCE</scope>
    <source>
        <strain evidence="7">TP-CH-4</strain>
    </source>
</reference>
<dbReference type="InterPro" id="IPR025714">
    <property type="entry name" value="Methyltranfer_dom"/>
</dbReference>
<dbReference type="InterPro" id="IPR019874">
    <property type="entry name" value="RF_methyltr_PrmC"/>
</dbReference>
<proteinExistence type="inferred from homology"/>
<keyword evidence="2 4" id="KW-0808">Transferase</keyword>
<accession>A0A967ASU0</accession>
<comment type="caution">
    <text evidence="7">The sequence shown here is derived from an EMBL/GenBank/DDBJ whole genome shotgun (WGS) entry which is preliminary data.</text>
</comment>
<dbReference type="EMBL" id="VIKU02000002">
    <property type="protein sequence ID" value="NHF59317.1"/>
    <property type="molecule type" value="Genomic_DNA"/>
</dbReference>
<evidence type="ECO:0000256" key="1">
    <source>
        <dbReference type="ARBA" id="ARBA00022603"/>
    </source>
</evidence>
<organism evidence="7 8">
    <name type="scientific">Pelagihabitans pacificus</name>
    <dbReference type="NCBI Taxonomy" id="2696054"/>
    <lineage>
        <taxon>Bacteria</taxon>
        <taxon>Pseudomonadati</taxon>
        <taxon>Bacteroidota</taxon>
        <taxon>Flavobacteriia</taxon>
        <taxon>Flavobacteriales</taxon>
        <taxon>Flavobacteriaceae</taxon>
        <taxon>Pelagihabitans</taxon>
    </lineage>
</organism>
<dbReference type="Gene3D" id="1.10.8.10">
    <property type="entry name" value="DNA helicase RuvA subunit, C-terminal domain"/>
    <property type="match status" value="1"/>
</dbReference>
<comment type="caution">
    <text evidence="4">Lacks conserved residue(s) required for the propagation of feature annotation.</text>
</comment>
<evidence type="ECO:0000256" key="2">
    <source>
        <dbReference type="ARBA" id="ARBA00022679"/>
    </source>
</evidence>
<protein>
    <recommendedName>
        <fullName evidence="4">Release factor glutamine methyltransferase</fullName>
        <shortName evidence="4">RF MTase</shortName>
        <ecNumber evidence="4">2.1.1.297</ecNumber>
    </recommendedName>
    <alternativeName>
        <fullName evidence="4">N5-glutamine methyltransferase PrmC</fullName>
    </alternativeName>
    <alternativeName>
        <fullName evidence="4">Protein-(glutamine-N5) MTase PrmC</fullName>
    </alternativeName>
    <alternativeName>
        <fullName evidence="4">Protein-glutamine N-methyltransferase PrmC</fullName>
    </alternativeName>
</protein>
<feature type="domain" description="Methyltransferase" evidence="5">
    <location>
        <begin position="135"/>
        <end position="266"/>
    </location>
</feature>